<organism evidence="1 2">
    <name type="scientific">Cyclobacterium xiamenense</name>
    <dbReference type="NCBI Taxonomy" id="1297121"/>
    <lineage>
        <taxon>Bacteria</taxon>
        <taxon>Pseudomonadati</taxon>
        <taxon>Bacteroidota</taxon>
        <taxon>Cytophagia</taxon>
        <taxon>Cytophagales</taxon>
        <taxon>Cyclobacteriaceae</taxon>
        <taxon>Cyclobacterium</taxon>
    </lineage>
</organism>
<sequence length="38" mass="4114">MNYILVAASSESGEFADLANVARAFSHVVDACKRVNKE</sequence>
<keyword evidence="2" id="KW-1185">Reference proteome</keyword>
<protein>
    <submittedName>
        <fullName evidence="1">Uncharacterized protein</fullName>
    </submittedName>
</protein>
<name>A0A1H6ZDY7_9BACT</name>
<proteinExistence type="predicted"/>
<dbReference type="AlphaFoldDB" id="A0A1H6ZDY7"/>
<dbReference type="Proteomes" id="UP000199403">
    <property type="component" value="Unassembled WGS sequence"/>
</dbReference>
<gene>
    <name evidence="1" type="ORF">SAMN05192553_104137</name>
</gene>
<dbReference type="STRING" id="1416801.SAMN05192553_104137"/>
<accession>A0A1H6ZDY7</accession>
<evidence type="ECO:0000313" key="1">
    <source>
        <dbReference type="EMBL" id="SEJ47075.1"/>
    </source>
</evidence>
<evidence type="ECO:0000313" key="2">
    <source>
        <dbReference type="Proteomes" id="UP000199403"/>
    </source>
</evidence>
<dbReference type="EMBL" id="FNZH01000004">
    <property type="protein sequence ID" value="SEJ47075.1"/>
    <property type="molecule type" value="Genomic_DNA"/>
</dbReference>
<reference evidence="2" key="1">
    <citation type="submission" date="2016-10" db="EMBL/GenBank/DDBJ databases">
        <authorList>
            <person name="Varghese N."/>
            <person name="Submissions S."/>
        </authorList>
    </citation>
    <scope>NUCLEOTIDE SEQUENCE [LARGE SCALE GENOMIC DNA]</scope>
    <source>
        <strain evidence="2">IBRC-M 10761</strain>
    </source>
</reference>